<dbReference type="AlphaFoldDB" id="A0AAW6D393"/>
<evidence type="ECO:0000313" key="4">
    <source>
        <dbReference type="Proteomes" id="UP001210204"/>
    </source>
</evidence>
<dbReference type="PANTHER" id="PTHR46558">
    <property type="entry name" value="TRACRIPTIONAL REGULATORY PROTEIN-RELATED-RELATED"/>
    <property type="match status" value="1"/>
</dbReference>
<dbReference type="SMART" id="SM00530">
    <property type="entry name" value="HTH_XRE"/>
    <property type="match status" value="1"/>
</dbReference>
<dbReference type="InterPro" id="IPR001387">
    <property type="entry name" value="Cro/C1-type_HTH"/>
</dbReference>
<protein>
    <submittedName>
        <fullName evidence="3">Helix-turn-helix transcriptional regulator</fullName>
    </submittedName>
</protein>
<reference evidence="3" key="1">
    <citation type="submission" date="2023-01" db="EMBL/GenBank/DDBJ databases">
        <title>Human gut microbiome strain richness.</title>
        <authorList>
            <person name="Chen-Liaw A."/>
        </authorList>
    </citation>
    <scope>NUCLEOTIDE SEQUENCE</scope>
    <source>
        <strain evidence="3">1001095st1_G4_1001095IJ_161003</strain>
    </source>
</reference>
<accession>A0AAW6D393</accession>
<dbReference type="Gene3D" id="1.10.260.40">
    <property type="entry name" value="lambda repressor-like DNA-binding domains"/>
    <property type="match status" value="1"/>
</dbReference>
<gene>
    <name evidence="3" type="ORF">PNU26_06905</name>
</gene>
<feature type="domain" description="HTH cro/C1-type" evidence="2">
    <location>
        <begin position="8"/>
        <end position="62"/>
    </location>
</feature>
<dbReference type="RefSeq" id="WP_195918013.1">
    <property type="nucleotide sequence ID" value="NZ_CP145859.1"/>
</dbReference>
<evidence type="ECO:0000313" key="3">
    <source>
        <dbReference type="EMBL" id="MDB8614122.1"/>
    </source>
</evidence>
<dbReference type="Proteomes" id="UP001210204">
    <property type="component" value="Unassembled WGS sequence"/>
</dbReference>
<dbReference type="InterPro" id="IPR010982">
    <property type="entry name" value="Lambda_DNA-bd_dom_sf"/>
</dbReference>
<proteinExistence type="predicted"/>
<dbReference type="SUPFAM" id="SSF47413">
    <property type="entry name" value="lambda repressor-like DNA-binding domains"/>
    <property type="match status" value="1"/>
</dbReference>
<evidence type="ECO:0000259" key="2">
    <source>
        <dbReference type="PROSITE" id="PS50943"/>
    </source>
</evidence>
<dbReference type="CDD" id="cd00093">
    <property type="entry name" value="HTH_XRE"/>
    <property type="match status" value="1"/>
</dbReference>
<keyword evidence="1" id="KW-0238">DNA-binding</keyword>
<evidence type="ECO:0000256" key="1">
    <source>
        <dbReference type="ARBA" id="ARBA00023125"/>
    </source>
</evidence>
<name>A0AAW6D393_STRSL</name>
<comment type="caution">
    <text evidence="3">The sequence shown here is derived from an EMBL/GenBank/DDBJ whole genome shotgun (WGS) entry which is preliminary data.</text>
</comment>
<sequence>MNYLPSNLKHLRKSYGETQEELANALHLEKSTISQYENGSRKPDEEILKRIAKRYGVTMDLLLYEDLSSVPDMLAYYSNIDSNSLTTARLYPIYNLDKRFDTKTIRAFEAHKQLLFGSSEEKDEVDIDLIVDAYDEAYEKFDIDSDEFLVIAVNSLSLYMFLFSSIFNEASVKQVKDFLLKDKKSKKEISSFVLNIVLPSFNDNEIKTPQFKRDINEFFLYLIEILKETRKYSKVADYFFALRYMFNLVDNDYDYATNQLIGSELITGLSRLNNPYAKRFIEIQKKVHKL</sequence>
<dbReference type="Pfam" id="PF01381">
    <property type="entry name" value="HTH_3"/>
    <property type="match status" value="1"/>
</dbReference>
<organism evidence="3 4">
    <name type="scientific">Streptococcus salivarius</name>
    <dbReference type="NCBI Taxonomy" id="1304"/>
    <lineage>
        <taxon>Bacteria</taxon>
        <taxon>Bacillati</taxon>
        <taxon>Bacillota</taxon>
        <taxon>Bacilli</taxon>
        <taxon>Lactobacillales</taxon>
        <taxon>Streptococcaceae</taxon>
        <taxon>Streptococcus</taxon>
    </lineage>
</organism>
<dbReference type="PROSITE" id="PS50943">
    <property type="entry name" value="HTH_CROC1"/>
    <property type="match status" value="1"/>
</dbReference>
<dbReference type="PANTHER" id="PTHR46558:SF4">
    <property type="entry name" value="DNA-BIDING PHAGE PROTEIN"/>
    <property type="match status" value="1"/>
</dbReference>
<dbReference type="GO" id="GO:0003677">
    <property type="term" value="F:DNA binding"/>
    <property type="evidence" value="ECO:0007669"/>
    <property type="project" value="UniProtKB-KW"/>
</dbReference>
<dbReference type="EMBL" id="JAQMJT010000006">
    <property type="protein sequence ID" value="MDB8614122.1"/>
    <property type="molecule type" value="Genomic_DNA"/>
</dbReference>